<evidence type="ECO:0000256" key="1">
    <source>
        <dbReference type="SAM" id="SignalP"/>
    </source>
</evidence>
<keyword evidence="1" id="KW-0732">Signal</keyword>
<dbReference type="EMBL" id="CAJVCH010080981">
    <property type="protein sequence ID" value="CAG7721600.1"/>
    <property type="molecule type" value="Genomic_DNA"/>
</dbReference>
<comment type="caution">
    <text evidence="2">The sequence shown here is derived from an EMBL/GenBank/DDBJ whole genome shotgun (WGS) entry which is preliminary data.</text>
</comment>
<gene>
    <name evidence="2" type="ORF">AFUS01_LOCUS10805</name>
</gene>
<accession>A0A8J2JJT5</accession>
<organism evidence="2 3">
    <name type="scientific">Allacma fusca</name>
    <dbReference type="NCBI Taxonomy" id="39272"/>
    <lineage>
        <taxon>Eukaryota</taxon>
        <taxon>Metazoa</taxon>
        <taxon>Ecdysozoa</taxon>
        <taxon>Arthropoda</taxon>
        <taxon>Hexapoda</taxon>
        <taxon>Collembola</taxon>
        <taxon>Symphypleona</taxon>
        <taxon>Sminthuridae</taxon>
        <taxon>Allacma</taxon>
    </lineage>
</organism>
<proteinExistence type="predicted"/>
<protein>
    <submittedName>
        <fullName evidence="2">Uncharacterized protein</fullName>
    </submittedName>
</protein>
<keyword evidence="3" id="KW-1185">Reference proteome</keyword>
<name>A0A8J2JJT5_9HEXA</name>
<reference evidence="2" key="1">
    <citation type="submission" date="2021-06" db="EMBL/GenBank/DDBJ databases">
        <authorList>
            <person name="Hodson N. C."/>
            <person name="Mongue J. A."/>
            <person name="Jaron S. K."/>
        </authorList>
    </citation>
    <scope>NUCLEOTIDE SEQUENCE</scope>
</reference>
<evidence type="ECO:0000313" key="3">
    <source>
        <dbReference type="Proteomes" id="UP000708208"/>
    </source>
</evidence>
<dbReference type="Proteomes" id="UP000708208">
    <property type="component" value="Unassembled WGS sequence"/>
</dbReference>
<sequence>MTLLTLSLILFGMILPALSRPREGNLEGDIKKETGPFDIESTIPEQNEEDICFAEMEDSTNQKCGPISRSHIGDCRHNTACAFADFALASAF</sequence>
<feature type="signal peptide" evidence="1">
    <location>
        <begin position="1"/>
        <end position="19"/>
    </location>
</feature>
<dbReference type="AlphaFoldDB" id="A0A8J2JJT5"/>
<evidence type="ECO:0000313" key="2">
    <source>
        <dbReference type="EMBL" id="CAG7721600.1"/>
    </source>
</evidence>
<feature type="chain" id="PRO_5035175401" evidence="1">
    <location>
        <begin position="20"/>
        <end position="92"/>
    </location>
</feature>